<protein>
    <recommendedName>
        <fullName evidence="3">SET domain-containing protein</fullName>
    </recommendedName>
</protein>
<accession>A0ABP0MU04</accession>
<dbReference type="PANTHER" id="PTHR47332">
    <property type="entry name" value="SET DOMAIN-CONTAINING PROTEIN 5"/>
    <property type="match status" value="1"/>
</dbReference>
<comment type="caution">
    <text evidence="1">The sequence shown here is derived from an EMBL/GenBank/DDBJ whole genome shotgun (WGS) entry which is preliminary data.</text>
</comment>
<dbReference type="PANTHER" id="PTHR47332:SF4">
    <property type="entry name" value="SET DOMAIN-CONTAINING PROTEIN 5"/>
    <property type="match status" value="1"/>
</dbReference>
<dbReference type="SUPFAM" id="SSF82199">
    <property type="entry name" value="SET domain"/>
    <property type="match status" value="1"/>
</dbReference>
<evidence type="ECO:0000313" key="2">
    <source>
        <dbReference type="Proteomes" id="UP001642484"/>
    </source>
</evidence>
<gene>
    <name evidence="1" type="ORF">CCMP2556_LOCUS27132</name>
</gene>
<proteinExistence type="predicted"/>
<evidence type="ECO:0008006" key="3">
    <source>
        <dbReference type="Google" id="ProtNLM"/>
    </source>
</evidence>
<dbReference type="InterPro" id="IPR046341">
    <property type="entry name" value="SET_dom_sf"/>
</dbReference>
<name>A0ABP0MU04_9DINO</name>
<sequence length="155" mass="18085">MRILTCTAVQEGEELCIDYIDLRQSRQQRQLELRVKYHFDCCCPACIEPNEVSDQRRIDMRKFDREIDKASPQECLQLVEDILQLYDDEDVQLQALRGRACLDACAACARLRDDRALRHWAQPAQQHYTWGLGPLHALTRKAASYASAPQRHQLW</sequence>
<dbReference type="Proteomes" id="UP001642484">
    <property type="component" value="Unassembled WGS sequence"/>
</dbReference>
<keyword evidence="2" id="KW-1185">Reference proteome</keyword>
<dbReference type="EMBL" id="CAXAMN010019402">
    <property type="protein sequence ID" value="CAK9054229.1"/>
    <property type="molecule type" value="Genomic_DNA"/>
</dbReference>
<dbReference type="InterPro" id="IPR053185">
    <property type="entry name" value="SET_domain_protein"/>
</dbReference>
<dbReference type="Gene3D" id="2.170.270.10">
    <property type="entry name" value="SET domain"/>
    <property type="match status" value="1"/>
</dbReference>
<organism evidence="1 2">
    <name type="scientific">Durusdinium trenchii</name>
    <dbReference type="NCBI Taxonomy" id="1381693"/>
    <lineage>
        <taxon>Eukaryota</taxon>
        <taxon>Sar</taxon>
        <taxon>Alveolata</taxon>
        <taxon>Dinophyceae</taxon>
        <taxon>Suessiales</taxon>
        <taxon>Symbiodiniaceae</taxon>
        <taxon>Durusdinium</taxon>
    </lineage>
</organism>
<reference evidence="1 2" key="1">
    <citation type="submission" date="2024-02" db="EMBL/GenBank/DDBJ databases">
        <authorList>
            <person name="Chen Y."/>
            <person name="Shah S."/>
            <person name="Dougan E. K."/>
            <person name="Thang M."/>
            <person name="Chan C."/>
        </authorList>
    </citation>
    <scope>NUCLEOTIDE SEQUENCE [LARGE SCALE GENOMIC DNA]</scope>
</reference>
<evidence type="ECO:0000313" key="1">
    <source>
        <dbReference type="EMBL" id="CAK9054229.1"/>
    </source>
</evidence>